<evidence type="ECO:0000256" key="2">
    <source>
        <dbReference type="ARBA" id="ARBA00023125"/>
    </source>
</evidence>
<evidence type="ECO:0000259" key="5">
    <source>
        <dbReference type="PROSITE" id="PS50977"/>
    </source>
</evidence>
<dbReference type="PROSITE" id="PS50977">
    <property type="entry name" value="HTH_TETR_2"/>
    <property type="match status" value="1"/>
</dbReference>
<organism evidence="6 7">
    <name type="scientific">Steroidobacter flavus</name>
    <dbReference type="NCBI Taxonomy" id="1842136"/>
    <lineage>
        <taxon>Bacteria</taxon>
        <taxon>Pseudomonadati</taxon>
        <taxon>Pseudomonadota</taxon>
        <taxon>Gammaproteobacteria</taxon>
        <taxon>Steroidobacterales</taxon>
        <taxon>Steroidobacteraceae</taxon>
        <taxon>Steroidobacter</taxon>
    </lineage>
</organism>
<protein>
    <submittedName>
        <fullName evidence="6">TetR/AcrR family transcriptional regulator</fullName>
    </submittedName>
</protein>
<evidence type="ECO:0000256" key="4">
    <source>
        <dbReference type="PROSITE-ProRule" id="PRU00335"/>
    </source>
</evidence>
<evidence type="ECO:0000313" key="7">
    <source>
        <dbReference type="Proteomes" id="UP001595904"/>
    </source>
</evidence>
<dbReference type="Proteomes" id="UP001595904">
    <property type="component" value="Unassembled WGS sequence"/>
</dbReference>
<dbReference type="PANTHER" id="PTHR30055">
    <property type="entry name" value="HTH-TYPE TRANSCRIPTIONAL REGULATOR RUTR"/>
    <property type="match status" value="1"/>
</dbReference>
<dbReference type="InterPro" id="IPR050109">
    <property type="entry name" value="HTH-type_TetR-like_transc_reg"/>
</dbReference>
<reference evidence="7" key="1">
    <citation type="journal article" date="2019" name="Int. J. Syst. Evol. Microbiol.">
        <title>The Global Catalogue of Microorganisms (GCM) 10K type strain sequencing project: providing services to taxonomists for standard genome sequencing and annotation.</title>
        <authorList>
            <consortium name="The Broad Institute Genomics Platform"/>
            <consortium name="The Broad Institute Genome Sequencing Center for Infectious Disease"/>
            <person name="Wu L."/>
            <person name="Ma J."/>
        </authorList>
    </citation>
    <scope>NUCLEOTIDE SEQUENCE [LARGE SCALE GENOMIC DNA]</scope>
    <source>
        <strain evidence="7">CGMCC 1.10759</strain>
    </source>
</reference>
<comment type="caution">
    <text evidence="6">The sequence shown here is derived from an EMBL/GenBank/DDBJ whole genome shotgun (WGS) entry which is preliminary data.</text>
</comment>
<keyword evidence="2 4" id="KW-0238">DNA-binding</keyword>
<keyword evidence="7" id="KW-1185">Reference proteome</keyword>
<dbReference type="RefSeq" id="WP_380596545.1">
    <property type="nucleotide sequence ID" value="NZ_JBHSDU010000003.1"/>
</dbReference>
<evidence type="ECO:0000313" key="6">
    <source>
        <dbReference type="EMBL" id="MFC4309495.1"/>
    </source>
</evidence>
<evidence type="ECO:0000256" key="1">
    <source>
        <dbReference type="ARBA" id="ARBA00023015"/>
    </source>
</evidence>
<feature type="domain" description="HTH tetR-type" evidence="5">
    <location>
        <begin position="13"/>
        <end position="75"/>
    </location>
</feature>
<dbReference type="PANTHER" id="PTHR30055:SF234">
    <property type="entry name" value="HTH-TYPE TRANSCRIPTIONAL REGULATOR BETI"/>
    <property type="match status" value="1"/>
</dbReference>
<dbReference type="EMBL" id="JBHSDU010000003">
    <property type="protein sequence ID" value="MFC4309495.1"/>
    <property type="molecule type" value="Genomic_DNA"/>
</dbReference>
<feature type="DNA-binding region" description="H-T-H motif" evidence="4">
    <location>
        <begin position="38"/>
        <end position="57"/>
    </location>
</feature>
<proteinExistence type="predicted"/>
<accession>A0ABV8SS20</accession>
<name>A0ABV8SS20_9GAMM</name>
<dbReference type="InterPro" id="IPR009057">
    <property type="entry name" value="Homeodomain-like_sf"/>
</dbReference>
<evidence type="ECO:0000256" key="3">
    <source>
        <dbReference type="ARBA" id="ARBA00023163"/>
    </source>
</evidence>
<dbReference type="Pfam" id="PF00440">
    <property type="entry name" value="TetR_N"/>
    <property type="match status" value="1"/>
</dbReference>
<dbReference type="SUPFAM" id="SSF46689">
    <property type="entry name" value="Homeodomain-like"/>
    <property type="match status" value="1"/>
</dbReference>
<gene>
    <name evidence="6" type="ORF">ACFPN2_10435</name>
</gene>
<dbReference type="Gene3D" id="1.10.357.10">
    <property type="entry name" value="Tetracycline Repressor, domain 2"/>
    <property type="match status" value="1"/>
</dbReference>
<keyword evidence="3" id="KW-0804">Transcription</keyword>
<sequence length="201" mass="22770">MSPTRPVKPPLRERRKAELREVILDAFGEALQQGRTGTYAEIAELSEIGERTVYRYFPSRDDLLRAMWARVSGQGGFARMPQSEADLTELIRPYFTGFDSLAPQTIAVLLTDEGRRLRKLMRPERVKGYLAATREAAKSLPESERRKAAAAIQVLHSGYTWLQMREEWGLDGEAAAEAVGWAIDVLLKDLRRRGARRLSPE</sequence>
<dbReference type="InterPro" id="IPR001647">
    <property type="entry name" value="HTH_TetR"/>
</dbReference>
<keyword evidence="1" id="KW-0805">Transcription regulation</keyword>